<comment type="caution">
    <text evidence="1">The sequence shown here is derived from an EMBL/GenBank/DDBJ whole genome shotgun (WGS) entry which is preliminary data.</text>
</comment>
<proteinExistence type="predicted"/>
<dbReference type="AlphaFoldDB" id="A0A699X144"/>
<feature type="non-terminal residue" evidence="1">
    <location>
        <position position="82"/>
    </location>
</feature>
<accession>A0A699X144</accession>
<sequence>AKPAPPASAEDRVTALTTNMVQALGLTPAQGEKVRDINAKSVRNVEAARQRYGQDITKLRGAIDDIGLARLEQLKDVLTPAQ</sequence>
<organism evidence="1">
    <name type="scientific">Tanacetum cinerariifolium</name>
    <name type="common">Dalmatian daisy</name>
    <name type="synonym">Chrysanthemum cinerariifolium</name>
    <dbReference type="NCBI Taxonomy" id="118510"/>
    <lineage>
        <taxon>Eukaryota</taxon>
        <taxon>Viridiplantae</taxon>
        <taxon>Streptophyta</taxon>
        <taxon>Embryophyta</taxon>
        <taxon>Tracheophyta</taxon>
        <taxon>Spermatophyta</taxon>
        <taxon>Magnoliopsida</taxon>
        <taxon>eudicotyledons</taxon>
        <taxon>Gunneridae</taxon>
        <taxon>Pentapetalae</taxon>
        <taxon>asterids</taxon>
        <taxon>campanulids</taxon>
        <taxon>Asterales</taxon>
        <taxon>Asteraceae</taxon>
        <taxon>Asteroideae</taxon>
        <taxon>Anthemideae</taxon>
        <taxon>Anthemidinae</taxon>
        <taxon>Tanacetum</taxon>
    </lineage>
</organism>
<name>A0A699X144_TANCI</name>
<reference evidence="1" key="1">
    <citation type="journal article" date="2019" name="Sci. Rep.">
        <title>Draft genome of Tanacetum cinerariifolium, the natural source of mosquito coil.</title>
        <authorList>
            <person name="Yamashiro T."/>
            <person name="Shiraishi A."/>
            <person name="Satake H."/>
            <person name="Nakayama K."/>
        </authorList>
    </citation>
    <scope>NUCLEOTIDE SEQUENCE</scope>
</reference>
<feature type="non-terminal residue" evidence="1">
    <location>
        <position position="1"/>
    </location>
</feature>
<evidence type="ECO:0000313" key="1">
    <source>
        <dbReference type="EMBL" id="GFD53802.1"/>
    </source>
</evidence>
<protein>
    <submittedName>
        <fullName evidence="1">Uncharacterized protein</fullName>
    </submittedName>
</protein>
<dbReference type="EMBL" id="BKCJ011798692">
    <property type="protein sequence ID" value="GFD53802.1"/>
    <property type="molecule type" value="Genomic_DNA"/>
</dbReference>
<gene>
    <name evidence="1" type="ORF">Tci_925771</name>
</gene>